<dbReference type="InterPro" id="IPR025161">
    <property type="entry name" value="IS402-like_dom"/>
</dbReference>
<reference evidence="2 3" key="1">
    <citation type="submission" date="2016-03" db="EMBL/GenBank/DDBJ databases">
        <title>Deep-sea bacteria in the southern Pacific.</title>
        <authorList>
            <person name="Tang K."/>
        </authorList>
    </citation>
    <scope>NUCLEOTIDE SEQUENCE [LARGE SCALE GENOMIC DNA]</scope>
    <source>
        <strain evidence="2 3">JLT2016</strain>
    </source>
</reference>
<name>A0A1U7D0C6_9RHOB</name>
<gene>
    <name evidence="2" type="ORF">Ga0080559_TMP744</name>
</gene>
<sequence length="97" mass="11217">MNTSNLFWLTQEPLERLRPFFPGSHGRPRVDDRRVLIGVIDINHNDLRRHDAPAAYGPHETPYNRWKRWRGLGVFARMFDGLAAEASQTTTIMIDAT</sequence>
<proteinExistence type="predicted"/>
<evidence type="ECO:0000259" key="1">
    <source>
        <dbReference type="Pfam" id="PF13340"/>
    </source>
</evidence>
<dbReference type="EMBL" id="CP014796">
    <property type="protein sequence ID" value="APX21540.1"/>
    <property type="molecule type" value="Genomic_DNA"/>
</dbReference>
<dbReference type="AlphaFoldDB" id="A0A1U7D0C6"/>
<evidence type="ECO:0000313" key="3">
    <source>
        <dbReference type="Proteomes" id="UP000186559"/>
    </source>
</evidence>
<dbReference type="KEGG" id="tpro:Ga0080559_TMP744"/>
<dbReference type="PANTHER" id="PTHR46637">
    <property type="entry name" value="TIS1421-TRANSPOSASE PROTEIN A"/>
    <property type="match status" value="1"/>
</dbReference>
<feature type="domain" description="Insertion element IS402-like" evidence="1">
    <location>
        <begin position="9"/>
        <end position="79"/>
    </location>
</feature>
<keyword evidence="3" id="KW-1185">Reference proteome</keyword>
<protein>
    <submittedName>
        <fullName evidence="2">Putative transposase of IS4/5 family</fullName>
    </submittedName>
</protein>
<dbReference type="InterPro" id="IPR052909">
    <property type="entry name" value="Transposase_6_like"/>
</dbReference>
<dbReference type="Proteomes" id="UP000186559">
    <property type="component" value="Chromosome"/>
</dbReference>
<dbReference type="STRING" id="1229727.Ga0080559_TMP744"/>
<dbReference type="PANTHER" id="PTHR46637:SF1">
    <property type="entry name" value="BLL5188 PROTEIN"/>
    <property type="match status" value="1"/>
</dbReference>
<organism evidence="2 3">
    <name type="scientific">Salipiger profundus</name>
    <dbReference type="NCBI Taxonomy" id="1229727"/>
    <lineage>
        <taxon>Bacteria</taxon>
        <taxon>Pseudomonadati</taxon>
        <taxon>Pseudomonadota</taxon>
        <taxon>Alphaproteobacteria</taxon>
        <taxon>Rhodobacterales</taxon>
        <taxon>Roseobacteraceae</taxon>
        <taxon>Salipiger</taxon>
    </lineage>
</organism>
<dbReference type="Pfam" id="PF13340">
    <property type="entry name" value="DUF4096"/>
    <property type="match status" value="1"/>
</dbReference>
<evidence type="ECO:0000313" key="2">
    <source>
        <dbReference type="EMBL" id="APX21540.1"/>
    </source>
</evidence>
<accession>A0A1U7D0C6</accession>